<evidence type="ECO:0000256" key="2">
    <source>
        <dbReference type="ARBA" id="ARBA00029447"/>
    </source>
</evidence>
<dbReference type="Pfam" id="PF00672">
    <property type="entry name" value="HAMP"/>
    <property type="match status" value="1"/>
</dbReference>
<dbReference type="RefSeq" id="WP_322187827.1">
    <property type="nucleotide sequence ID" value="NZ_JAXLPB010000004.1"/>
</dbReference>
<proteinExistence type="inferred from homology"/>
<organism evidence="8 9">
    <name type="scientific">Fulvimarina uroteuthidis</name>
    <dbReference type="NCBI Taxonomy" id="3098149"/>
    <lineage>
        <taxon>Bacteria</taxon>
        <taxon>Pseudomonadati</taxon>
        <taxon>Pseudomonadota</taxon>
        <taxon>Alphaproteobacteria</taxon>
        <taxon>Hyphomicrobiales</taxon>
        <taxon>Aurantimonadaceae</taxon>
        <taxon>Fulvimarina</taxon>
    </lineage>
</organism>
<dbReference type="Pfam" id="PF00015">
    <property type="entry name" value="MCPsignal"/>
    <property type="match status" value="1"/>
</dbReference>
<dbReference type="Gene3D" id="1.10.287.950">
    <property type="entry name" value="Methyl-accepting chemotaxis protein"/>
    <property type="match status" value="1"/>
</dbReference>
<feature type="domain" description="HAMP" evidence="7">
    <location>
        <begin position="410"/>
        <end position="453"/>
    </location>
</feature>
<dbReference type="PANTHER" id="PTHR43531:SF11">
    <property type="entry name" value="METHYL-ACCEPTING CHEMOTAXIS PROTEIN 3"/>
    <property type="match status" value="1"/>
</dbReference>
<dbReference type="Gene3D" id="6.10.340.10">
    <property type="match status" value="1"/>
</dbReference>
<evidence type="ECO:0000256" key="5">
    <source>
        <dbReference type="SAM" id="Phobius"/>
    </source>
</evidence>
<dbReference type="CDD" id="cd11386">
    <property type="entry name" value="MCP_signal"/>
    <property type="match status" value="1"/>
</dbReference>
<name>A0ABU5I4L6_9HYPH</name>
<dbReference type="SMART" id="SM00304">
    <property type="entry name" value="HAMP"/>
    <property type="match status" value="2"/>
</dbReference>
<dbReference type="CDD" id="cd12913">
    <property type="entry name" value="PDC1_MCP_like"/>
    <property type="match status" value="1"/>
</dbReference>
<evidence type="ECO:0000256" key="4">
    <source>
        <dbReference type="SAM" id="MobiDB-lite"/>
    </source>
</evidence>
<dbReference type="PROSITE" id="PS50111">
    <property type="entry name" value="CHEMOTAXIS_TRANSDUC_2"/>
    <property type="match status" value="1"/>
</dbReference>
<dbReference type="Gene3D" id="3.30.450.20">
    <property type="entry name" value="PAS domain"/>
    <property type="match status" value="2"/>
</dbReference>
<feature type="region of interest" description="Disordered" evidence="4">
    <location>
        <begin position="706"/>
        <end position="765"/>
    </location>
</feature>
<dbReference type="InterPro" id="IPR004089">
    <property type="entry name" value="MCPsignal_dom"/>
</dbReference>
<dbReference type="EMBL" id="JAXLPB010000004">
    <property type="protein sequence ID" value="MDY8110323.1"/>
    <property type="molecule type" value="Genomic_DNA"/>
</dbReference>
<comment type="caution">
    <text evidence="8">The sequence shown here is derived from an EMBL/GenBank/DDBJ whole genome shotgun (WGS) entry which is preliminary data.</text>
</comment>
<dbReference type="CDD" id="cd06225">
    <property type="entry name" value="HAMP"/>
    <property type="match status" value="1"/>
</dbReference>
<dbReference type="SUPFAM" id="SSF58104">
    <property type="entry name" value="Methyl-accepting chemotaxis protein (MCP) signaling domain"/>
    <property type="match status" value="1"/>
</dbReference>
<feature type="domain" description="Methyl-accepting transducer" evidence="6">
    <location>
        <begin position="458"/>
        <end position="687"/>
    </location>
</feature>
<reference evidence="8 9" key="1">
    <citation type="submission" date="2023-12" db="EMBL/GenBank/DDBJ databases">
        <title>Description of Novel Strain Fulvimarina sp. 2208YS6-2-32 isolated from Uroteuthis (Photololigo) edulis.</title>
        <authorList>
            <person name="Park J.-S."/>
        </authorList>
    </citation>
    <scope>NUCLEOTIDE SEQUENCE [LARGE SCALE GENOMIC DNA]</scope>
    <source>
        <strain evidence="8 9">2208YS6-2-32</strain>
    </source>
</reference>
<feature type="transmembrane region" description="Helical" evidence="5">
    <location>
        <begin position="300"/>
        <end position="322"/>
    </location>
</feature>
<keyword evidence="5" id="KW-0472">Membrane</keyword>
<comment type="similarity">
    <text evidence="2">Belongs to the methyl-accepting chemotaxis (MCP) protein family.</text>
</comment>
<sequence length="765" mass="80846">MVVSTGAAIATIVLAYTGFNAWRAIDKTEDAVMALASEKAAQVAQRTAVDISQATAAGAALAGTLSGYLAQGTPDRAEIVAMLETVAPQYKNIYGAWMAHLVDTPEADIVPGDLANNAEGIFTPYWTKNDQGGVEFSTFSIKTGNEYYAAPLTSGQSVVTSPYLTPTKSILTSVSVPVRVDGRIVGLTGVDIRLDELNAVLGAMVPFEGGEVRLLANNGNWLVNSDRTQLMEPYAGLGSDKVRTALDSGEMQVIEGLPDGTVRLVYPFTAPGMNTTWAVVLDVPSAVFTAPVWSEIKNTVLGGVVILLVALLVIILVSRGLIGRPLSRILAGVETMIRGDYAKEIEGTGRSDELGTLASALEKFRHDLANGELVKLEQDQLQKRVESERERQTNIDNSKAEDLRHFVHLVEAGFNRLSTGDLTVRMDEAVSPDFEPIRSKFNESVGQLEETIAVVIGSVQSIRSGLAEISVASNDLAQRTEQQAASIEETVAALSEVSQGVGQTARKSGDARKTAASALEKAREGGAIVGRAVKAMEEIESSSSKINEIISVIDEIAFQTNLLALNAGVEAARAGEAGKGFAVVAQEVRELAQRSARAAKQIKELISKSRDQVGTGVELVTASGTSLEEIVAEVNMMSEVISSIAAAADEQATSLREVNSTADHMDKVTQQNAAMVEETTAATTNLQSETNLLGAAVEGFNVSRHTAKAAPAAPSRPGPVAANAGHKPSGSPVHAMQQRLTQETRRGHPAPIASGANAVDLNWDD</sequence>
<keyword evidence="9" id="KW-1185">Reference proteome</keyword>
<dbReference type="SUPFAM" id="SSF158472">
    <property type="entry name" value="HAMP domain-like"/>
    <property type="match status" value="1"/>
</dbReference>
<gene>
    <name evidence="8" type="ORF">U0C82_14360</name>
</gene>
<keyword evidence="5" id="KW-1133">Transmembrane helix</keyword>
<evidence type="ECO:0000313" key="9">
    <source>
        <dbReference type="Proteomes" id="UP001294412"/>
    </source>
</evidence>
<dbReference type="Pfam" id="PF22673">
    <property type="entry name" value="MCP-like_PDC_1"/>
    <property type="match status" value="1"/>
</dbReference>
<dbReference type="PROSITE" id="PS50885">
    <property type="entry name" value="HAMP"/>
    <property type="match status" value="2"/>
</dbReference>
<evidence type="ECO:0000256" key="3">
    <source>
        <dbReference type="PROSITE-ProRule" id="PRU00284"/>
    </source>
</evidence>
<keyword evidence="5" id="KW-0812">Transmembrane</keyword>
<accession>A0ABU5I4L6</accession>
<dbReference type="Proteomes" id="UP001294412">
    <property type="component" value="Unassembled WGS sequence"/>
</dbReference>
<feature type="domain" description="HAMP" evidence="7">
    <location>
        <begin position="320"/>
        <end position="373"/>
    </location>
</feature>
<dbReference type="InterPro" id="IPR051310">
    <property type="entry name" value="MCP_chemotaxis"/>
</dbReference>
<protein>
    <submittedName>
        <fullName evidence="8">Methyl-accepting chemotaxis protein</fullName>
    </submittedName>
</protein>
<dbReference type="InterPro" id="IPR003660">
    <property type="entry name" value="HAMP_dom"/>
</dbReference>
<dbReference type="PANTHER" id="PTHR43531">
    <property type="entry name" value="PROTEIN ICFG"/>
    <property type="match status" value="1"/>
</dbReference>
<keyword evidence="3" id="KW-0807">Transducer</keyword>
<evidence type="ECO:0000256" key="1">
    <source>
        <dbReference type="ARBA" id="ARBA00022500"/>
    </source>
</evidence>
<evidence type="ECO:0000259" key="7">
    <source>
        <dbReference type="PROSITE" id="PS50885"/>
    </source>
</evidence>
<keyword evidence="1" id="KW-0145">Chemotaxis</keyword>
<evidence type="ECO:0000259" key="6">
    <source>
        <dbReference type="PROSITE" id="PS50111"/>
    </source>
</evidence>
<dbReference type="SMART" id="SM00283">
    <property type="entry name" value="MA"/>
    <property type="match status" value="1"/>
</dbReference>
<evidence type="ECO:0000313" key="8">
    <source>
        <dbReference type="EMBL" id="MDY8110323.1"/>
    </source>
</evidence>